<evidence type="ECO:0000313" key="2">
    <source>
        <dbReference type="Proteomes" id="UP000887566"/>
    </source>
</evidence>
<protein>
    <submittedName>
        <fullName evidence="3">AB hydrolase-1 domain-containing protein</fullName>
    </submittedName>
</protein>
<dbReference type="SUPFAM" id="SSF53474">
    <property type="entry name" value="alpha/beta-Hydrolases"/>
    <property type="match status" value="1"/>
</dbReference>
<dbReference type="AlphaFoldDB" id="A0A914X624"/>
<feature type="domain" description="AB hydrolase-1" evidence="1">
    <location>
        <begin position="25"/>
        <end position="131"/>
    </location>
</feature>
<dbReference type="Proteomes" id="UP000887566">
    <property type="component" value="Unplaced"/>
</dbReference>
<sequence>MEEGRVNCGSATVHYAKSGTGPINVLFLHDAPGSCTIDFKRHLTGFAQDRFTLVGWDAPGFGKSRPPDAEFPASYHSENARVAFQLMQKLNLLPFAIVGHGDGAQTALHIAHQQRNTQNITKMVLVASSAYVSQKQFEAFGSPVADTTLWADHKRKPYVDLYGEDYFQSLWSHYLTAKRALYQDPEIKGNICKHLLSEIPQSTLLIHPEYDFYYGEDEMDEMDELLPNSGLLIAEEMHHNLHTQNYEWLKKVVERFLLDEGKNQFDLVREEEERLEKEYGRVSNQKA</sequence>
<name>A0A914X624_9BILA</name>
<keyword evidence="2" id="KW-1185">Reference proteome</keyword>
<evidence type="ECO:0000313" key="3">
    <source>
        <dbReference type="WBParaSite" id="PSAMB.scaffold615size45621.g7469.t1"/>
    </source>
</evidence>
<dbReference type="WBParaSite" id="PSAMB.scaffold615size45621.g7469.t1">
    <property type="protein sequence ID" value="PSAMB.scaffold615size45621.g7469.t1"/>
    <property type="gene ID" value="PSAMB.scaffold615size45621.g7469"/>
</dbReference>
<reference evidence="3" key="1">
    <citation type="submission" date="2022-11" db="UniProtKB">
        <authorList>
            <consortium name="WormBaseParasite"/>
        </authorList>
    </citation>
    <scope>IDENTIFICATION</scope>
</reference>
<dbReference type="PANTHER" id="PTHR46331:SF2">
    <property type="entry name" value="VALACYCLOVIR HYDROLASE"/>
    <property type="match status" value="1"/>
</dbReference>
<dbReference type="Pfam" id="PF00561">
    <property type="entry name" value="Abhydrolase_1"/>
    <property type="match status" value="1"/>
</dbReference>
<dbReference type="GO" id="GO:0017171">
    <property type="term" value="F:serine hydrolase activity"/>
    <property type="evidence" value="ECO:0007669"/>
    <property type="project" value="TreeGrafter"/>
</dbReference>
<proteinExistence type="predicted"/>
<dbReference type="InterPro" id="IPR000073">
    <property type="entry name" value="AB_hydrolase_1"/>
</dbReference>
<dbReference type="PANTHER" id="PTHR46331">
    <property type="entry name" value="VALACYCLOVIR HYDROLASE"/>
    <property type="match status" value="1"/>
</dbReference>
<evidence type="ECO:0000259" key="1">
    <source>
        <dbReference type="Pfam" id="PF00561"/>
    </source>
</evidence>
<organism evidence="2 3">
    <name type="scientific">Plectus sambesii</name>
    <dbReference type="NCBI Taxonomy" id="2011161"/>
    <lineage>
        <taxon>Eukaryota</taxon>
        <taxon>Metazoa</taxon>
        <taxon>Ecdysozoa</taxon>
        <taxon>Nematoda</taxon>
        <taxon>Chromadorea</taxon>
        <taxon>Plectida</taxon>
        <taxon>Plectina</taxon>
        <taxon>Plectoidea</taxon>
        <taxon>Plectidae</taxon>
        <taxon>Plectus</taxon>
    </lineage>
</organism>
<dbReference type="Gene3D" id="3.40.50.1820">
    <property type="entry name" value="alpha/beta hydrolase"/>
    <property type="match status" value="1"/>
</dbReference>
<dbReference type="InterPro" id="IPR029058">
    <property type="entry name" value="AB_hydrolase_fold"/>
</dbReference>
<accession>A0A914X624</accession>